<proteinExistence type="predicted"/>
<organism evidence="1 2">
    <name type="scientific">Arthrobacter bambusae</name>
    <dbReference type="NCBI Taxonomy" id="1338426"/>
    <lineage>
        <taxon>Bacteria</taxon>
        <taxon>Bacillati</taxon>
        <taxon>Actinomycetota</taxon>
        <taxon>Actinomycetes</taxon>
        <taxon>Micrococcales</taxon>
        <taxon>Micrococcaceae</taxon>
        <taxon>Arthrobacter</taxon>
    </lineage>
</organism>
<accession>A0ABV2P4C1</accession>
<reference evidence="1 2" key="1">
    <citation type="submission" date="2024-06" db="EMBL/GenBank/DDBJ databases">
        <title>Sorghum-associated microbial communities from plants grown in Nebraska, USA.</title>
        <authorList>
            <person name="Schachtman D."/>
        </authorList>
    </citation>
    <scope>NUCLEOTIDE SEQUENCE [LARGE SCALE GENOMIC DNA]</scope>
    <source>
        <strain evidence="1 2">3552</strain>
    </source>
</reference>
<keyword evidence="2" id="KW-1185">Reference proteome</keyword>
<dbReference type="EMBL" id="JBEPSN010000002">
    <property type="protein sequence ID" value="MET4539522.1"/>
    <property type="molecule type" value="Genomic_DNA"/>
</dbReference>
<sequence>MNLARSIIDAVNSYWAEEVQILGSWEDAPAVVCVVYRRTIDPDVTLGCRLQFHENPADGTGTVEGFARDAAVNLAEPIGFQASRTRQDQYGIVWVAIPSDRSTPEPPAGVIRLLAAS</sequence>
<evidence type="ECO:0000313" key="2">
    <source>
        <dbReference type="Proteomes" id="UP001549307"/>
    </source>
</evidence>
<evidence type="ECO:0000313" key="1">
    <source>
        <dbReference type="EMBL" id="MET4539522.1"/>
    </source>
</evidence>
<dbReference type="Proteomes" id="UP001549307">
    <property type="component" value="Unassembled WGS sequence"/>
</dbReference>
<protein>
    <submittedName>
        <fullName evidence="1">Uncharacterized protein</fullName>
    </submittedName>
</protein>
<gene>
    <name evidence="1" type="ORF">ABIE37_001294</name>
</gene>
<comment type="caution">
    <text evidence="1">The sequence shown here is derived from an EMBL/GenBank/DDBJ whole genome shotgun (WGS) entry which is preliminary data.</text>
</comment>
<name>A0ABV2P4C1_9MICC</name>